<feature type="transmembrane region" description="Helical" evidence="1">
    <location>
        <begin position="38"/>
        <end position="54"/>
    </location>
</feature>
<protein>
    <submittedName>
        <fullName evidence="2">Uncharacterized protein</fullName>
    </submittedName>
</protein>
<sequence>MAGGDYHPYKVDPAIERHQVNQTTMYTRFRFTPANGRFVLLWGLAIPFGIYSLAKATDGQYNWVSKTRSESLLTNPPAPVQAASEDEE</sequence>
<accession>A0AAN6GJV5</accession>
<dbReference type="PANTHER" id="PTHR39476">
    <property type="entry name" value="NADH:UBIQUINONE OXIDOREDUCTASE 6.6KD SUBUNIT"/>
    <property type="match status" value="1"/>
</dbReference>
<dbReference type="EMBL" id="JAPDMZ010000310">
    <property type="protein sequence ID" value="KAK0543996.1"/>
    <property type="molecule type" value="Genomic_DNA"/>
</dbReference>
<keyword evidence="1" id="KW-1133">Transmembrane helix</keyword>
<comment type="caution">
    <text evidence="2">The sequence shown here is derived from an EMBL/GenBank/DDBJ whole genome shotgun (WGS) entry which is preliminary data.</text>
</comment>
<dbReference type="AlphaFoldDB" id="A0AAN6GJV5"/>
<evidence type="ECO:0000313" key="2">
    <source>
        <dbReference type="EMBL" id="KAK0543996.1"/>
    </source>
</evidence>
<evidence type="ECO:0000256" key="1">
    <source>
        <dbReference type="SAM" id="Phobius"/>
    </source>
</evidence>
<gene>
    <name evidence="2" type="ORF">OC846_006217</name>
</gene>
<proteinExistence type="predicted"/>
<dbReference type="Proteomes" id="UP001176517">
    <property type="component" value="Unassembled WGS sequence"/>
</dbReference>
<keyword evidence="3" id="KW-1185">Reference proteome</keyword>
<organism evidence="2 3">
    <name type="scientific">Tilletia horrida</name>
    <dbReference type="NCBI Taxonomy" id="155126"/>
    <lineage>
        <taxon>Eukaryota</taxon>
        <taxon>Fungi</taxon>
        <taxon>Dikarya</taxon>
        <taxon>Basidiomycota</taxon>
        <taxon>Ustilaginomycotina</taxon>
        <taxon>Exobasidiomycetes</taxon>
        <taxon>Tilletiales</taxon>
        <taxon>Tilletiaceae</taxon>
        <taxon>Tilletia</taxon>
    </lineage>
</organism>
<keyword evidence="1" id="KW-0472">Membrane</keyword>
<reference evidence="2" key="1">
    <citation type="journal article" date="2023" name="PhytoFront">
        <title>Draft Genome Resources of Seven Strains of Tilletia horrida, Causal Agent of Kernel Smut of Rice.</title>
        <authorList>
            <person name="Khanal S."/>
            <person name="Antony Babu S."/>
            <person name="Zhou X.G."/>
        </authorList>
    </citation>
    <scope>NUCLEOTIDE SEQUENCE</scope>
    <source>
        <strain evidence="2">TX6</strain>
    </source>
</reference>
<name>A0AAN6GJV5_9BASI</name>
<keyword evidence="1" id="KW-0812">Transmembrane</keyword>
<dbReference type="PANTHER" id="PTHR39476:SF1">
    <property type="entry name" value="NADH DEHYDROGENASE [UBIQUINONE] 1 BETA SUBCOMPLEX SUBUNIT 4"/>
    <property type="match status" value="1"/>
</dbReference>
<evidence type="ECO:0000313" key="3">
    <source>
        <dbReference type="Proteomes" id="UP001176517"/>
    </source>
</evidence>